<dbReference type="EMBL" id="LSYV01000026">
    <property type="protein sequence ID" value="KXZ48865.1"/>
    <property type="molecule type" value="Genomic_DNA"/>
</dbReference>
<dbReference type="PANTHER" id="PTHR33802:SF1">
    <property type="entry name" value="XK-RELATED PROTEIN"/>
    <property type="match status" value="1"/>
</dbReference>
<dbReference type="PANTHER" id="PTHR33802">
    <property type="entry name" value="SI:CH211-161H7.5-RELATED"/>
    <property type="match status" value="1"/>
</dbReference>
<evidence type="ECO:0000313" key="3">
    <source>
        <dbReference type="EMBL" id="KXZ48865.1"/>
    </source>
</evidence>
<keyword evidence="2" id="KW-1133">Transmembrane helix</keyword>
<proteinExistence type="predicted"/>
<comment type="caution">
    <text evidence="3">The sequence shown here is derived from an EMBL/GenBank/DDBJ whole genome shotgun (WGS) entry which is preliminary data.</text>
</comment>
<evidence type="ECO:0000256" key="2">
    <source>
        <dbReference type="SAM" id="Phobius"/>
    </source>
</evidence>
<feature type="transmembrane region" description="Helical" evidence="2">
    <location>
        <begin position="140"/>
        <end position="157"/>
    </location>
</feature>
<evidence type="ECO:0000256" key="1">
    <source>
        <dbReference type="SAM" id="MobiDB-lite"/>
    </source>
</evidence>
<dbReference type="Proteomes" id="UP000075714">
    <property type="component" value="Unassembled WGS sequence"/>
</dbReference>
<accession>A0A150GGV9</accession>
<keyword evidence="4" id="KW-1185">Reference proteome</keyword>
<evidence type="ECO:0000313" key="4">
    <source>
        <dbReference type="Proteomes" id="UP000075714"/>
    </source>
</evidence>
<sequence>MEARDKEIPRVQGAGVLYQVVSGYRDGDWKGSVVTKIGYGWQIGWLFQDVWQFLFVRESVVGMWFAAVALIGAYVSFLLALQRLNGTTRELRARGYATMPAGAYVCYKLPTAINAAWLSVATCLGLLIVPVAHGVEQRHLVAPAAILTVAATAVGVWRLAWHRDAAYGFTLIWALSAVASNESGNVPTAVKVVGIICLVVLALFVVSALVRTRRELSSASASSGGGADGSSSLLHNTYGSTGMYGAYGQYGSRTALSDASDAPAPAGYGHEEHAHAFTFPVLGHPNGGSSGSVPAAAPGIETHGAEGRKAPAVLLLETDGGGVAEPGTWSQAPASGALGGSGAGAAALPTQPRAIAAGPQGSPRGAGGPAVVVGSYPGKKVRFSDEPLEG</sequence>
<keyword evidence="2" id="KW-0472">Membrane</keyword>
<gene>
    <name evidence="3" type="ORF">GPECTOR_25g450</name>
</gene>
<name>A0A150GGV9_GONPE</name>
<protein>
    <submittedName>
        <fullName evidence="3">Uncharacterized protein</fullName>
    </submittedName>
</protein>
<reference evidence="4" key="1">
    <citation type="journal article" date="2016" name="Nat. Commun.">
        <title>The Gonium pectorale genome demonstrates co-option of cell cycle regulation during the evolution of multicellularity.</title>
        <authorList>
            <person name="Hanschen E.R."/>
            <person name="Marriage T.N."/>
            <person name="Ferris P.J."/>
            <person name="Hamaji T."/>
            <person name="Toyoda A."/>
            <person name="Fujiyama A."/>
            <person name="Neme R."/>
            <person name="Noguchi H."/>
            <person name="Minakuchi Y."/>
            <person name="Suzuki M."/>
            <person name="Kawai-Toyooka H."/>
            <person name="Smith D.R."/>
            <person name="Sparks H."/>
            <person name="Anderson J."/>
            <person name="Bakaric R."/>
            <person name="Luria V."/>
            <person name="Karger A."/>
            <person name="Kirschner M.W."/>
            <person name="Durand P.M."/>
            <person name="Michod R.E."/>
            <person name="Nozaki H."/>
            <person name="Olson B.J."/>
        </authorList>
    </citation>
    <scope>NUCLEOTIDE SEQUENCE [LARGE SCALE GENOMIC DNA]</scope>
    <source>
        <strain evidence="4">NIES-2863</strain>
    </source>
</reference>
<organism evidence="3 4">
    <name type="scientific">Gonium pectorale</name>
    <name type="common">Green alga</name>
    <dbReference type="NCBI Taxonomy" id="33097"/>
    <lineage>
        <taxon>Eukaryota</taxon>
        <taxon>Viridiplantae</taxon>
        <taxon>Chlorophyta</taxon>
        <taxon>core chlorophytes</taxon>
        <taxon>Chlorophyceae</taxon>
        <taxon>CS clade</taxon>
        <taxon>Chlamydomonadales</taxon>
        <taxon>Volvocaceae</taxon>
        <taxon>Gonium</taxon>
    </lineage>
</organism>
<feature type="region of interest" description="Disordered" evidence="1">
    <location>
        <begin position="351"/>
        <end position="390"/>
    </location>
</feature>
<keyword evidence="2" id="KW-0812">Transmembrane</keyword>
<feature type="compositionally biased region" description="Low complexity" evidence="1">
    <location>
        <begin position="369"/>
        <end position="378"/>
    </location>
</feature>
<feature type="transmembrane region" description="Helical" evidence="2">
    <location>
        <begin position="102"/>
        <end position="128"/>
    </location>
</feature>
<feature type="transmembrane region" description="Helical" evidence="2">
    <location>
        <begin position="61"/>
        <end position="81"/>
    </location>
</feature>
<dbReference type="AlphaFoldDB" id="A0A150GGV9"/>
<feature type="transmembrane region" description="Helical" evidence="2">
    <location>
        <begin position="192"/>
        <end position="210"/>
    </location>
</feature>
<dbReference type="OrthoDB" id="5586934at2759"/>